<dbReference type="SMART" id="SM00044">
    <property type="entry name" value="CYCc"/>
    <property type="match status" value="1"/>
</dbReference>
<evidence type="ECO:0000256" key="4">
    <source>
        <dbReference type="ARBA" id="ARBA00022989"/>
    </source>
</evidence>
<evidence type="ECO:0000256" key="9">
    <source>
        <dbReference type="SAM" id="MobiDB-lite"/>
    </source>
</evidence>
<evidence type="ECO:0000256" key="5">
    <source>
        <dbReference type="ARBA" id="ARBA00023136"/>
    </source>
</evidence>
<feature type="region of interest" description="Disordered" evidence="9">
    <location>
        <begin position="135"/>
        <end position="163"/>
    </location>
</feature>
<comment type="similarity">
    <text evidence="7">Belongs to the adenylyl cyclase class-4/guanylyl cyclase family.</text>
</comment>
<dbReference type="InterPro" id="IPR018297">
    <property type="entry name" value="A/G_cyclase_CS"/>
</dbReference>
<dbReference type="NCBIfam" id="TIGR00229">
    <property type="entry name" value="sensory_box"/>
    <property type="match status" value="1"/>
</dbReference>
<dbReference type="Gene3D" id="3.30.70.1230">
    <property type="entry name" value="Nucleotide cyclase"/>
    <property type="match status" value="1"/>
</dbReference>
<dbReference type="Gene3D" id="3.30.450.20">
    <property type="entry name" value="PAS domain"/>
    <property type="match status" value="1"/>
</dbReference>
<keyword evidence="5" id="KW-0472">Membrane</keyword>
<proteinExistence type="evidence at transcript level"/>
<dbReference type="SMART" id="SM00086">
    <property type="entry name" value="PAC"/>
    <property type="match status" value="1"/>
</dbReference>
<organism evidence="13">
    <name type="scientific">Gloeochaete wittrockiana</name>
    <dbReference type="NCBI Taxonomy" id="38269"/>
    <lineage>
        <taxon>Eukaryota</taxon>
        <taxon>Glaucocystophyceae</taxon>
        <taxon>Gloeochaetales</taxon>
        <taxon>Gloeochaetaceae</taxon>
        <taxon>Gloeochaete</taxon>
    </lineage>
</organism>
<protein>
    <submittedName>
        <fullName evidence="13">Putative LOV domain-containing protein</fullName>
    </submittedName>
</protein>
<name>A0A126X0N1_9EUKA</name>
<reference evidence="13" key="1">
    <citation type="journal article" date="2016" name="Proc. Natl. Acad. Sci. U.S.A.">
        <title>Functional and topological diversity of LOV domain photoreceptors.</title>
        <authorList>
            <person name="Glantz S.T."/>
            <person name="Carpenter E.J."/>
            <person name="Melkonian M."/>
            <person name="Gardner K.H."/>
            <person name="Boyden E.S."/>
            <person name="Wong G.K."/>
            <person name="Chow B.Y."/>
        </authorList>
    </citation>
    <scope>NUCLEOTIDE SEQUENCE</scope>
    <source>
        <strain evidence="13">PQED_2052925</strain>
    </source>
</reference>
<dbReference type="PROSITE" id="PS50112">
    <property type="entry name" value="PAS"/>
    <property type="match status" value="1"/>
</dbReference>
<dbReference type="SMART" id="SM00091">
    <property type="entry name" value="PAS"/>
    <property type="match status" value="1"/>
</dbReference>
<dbReference type="InterPro" id="IPR029787">
    <property type="entry name" value="Nucleotide_cyclase"/>
</dbReference>
<evidence type="ECO:0000259" key="11">
    <source>
        <dbReference type="PROSITE" id="PS50113"/>
    </source>
</evidence>
<evidence type="ECO:0000256" key="2">
    <source>
        <dbReference type="ARBA" id="ARBA00022692"/>
    </source>
</evidence>
<sequence length="518" mass="58306">MSTDEVCNAASSLFSPGGIRRCSLDTVLQTEDVMELSADVVDETNPRRYKQRQFSISFVPLAAVVPEETEVGGGELVHSNASLEIQSLLSRISTLHEDLKEAQDRLRIEQLKVQCLQEAVAIKEAEIRKMKRHPRAIDDSQPPQHQQQLQRQHSTLGSAAFPTDPNLKWDDDKAFLLQVAVSTTQEGIVMSDMRLPDQPLVFINKGFEKMTGYGHHEIVGKNCRFLQGPDTSQEAIQDIRNAIKEMKAIRIELVNYRKDGTRFWNFLAMTPVFDTHGALTHYIGVQYDITSRKNLETALQQEQKRSDHLLLNILPKAIAEELKETSQVTVRQQDNVAILFADIVGFTDLTTKMRPAVLVNSLNEIFCRFDHLCDKFQVEKIKTIGDAYMVVANMPTRVPNPCKCAVDMAFAMLKEIKEIRIGDLVFNMRIGIHVGQVVAGVIGTKKLIFDVWGDSVNIASRMESHGLAGRVHVTEDLVNAVIHLNEYKIIPRGKITLKGRGNMLTFFLENKVSESQES</sequence>
<dbReference type="SUPFAM" id="SSF55073">
    <property type="entry name" value="Nucleotide cyclase"/>
    <property type="match status" value="1"/>
</dbReference>
<evidence type="ECO:0000313" key="13">
    <source>
        <dbReference type="EMBL" id="AML78282.1"/>
    </source>
</evidence>
<keyword evidence="4" id="KW-1133">Transmembrane helix</keyword>
<keyword evidence="3" id="KW-0547">Nucleotide-binding</keyword>
<dbReference type="GO" id="GO:0035556">
    <property type="term" value="P:intracellular signal transduction"/>
    <property type="evidence" value="ECO:0007669"/>
    <property type="project" value="InterPro"/>
</dbReference>
<feature type="coiled-coil region" evidence="8">
    <location>
        <begin position="232"/>
        <end position="259"/>
    </location>
</feature>
<dbReference type="GO" id="GO:0016849">
    <property type="term" value="F:phosphorus-oxygen lyase activity"/>
    <property type="evidence" value="ECO:0007669"/>
    <property type="project" value="InterPro"/>
</dbReference>
<dbReference type="InterPro" id="IPR000014">
    <property type="entry name" value="PAS"/>
</dbReference>
<dbReference type="InterPro" id="IPR050401">
    <property type="entry name" value="Cyclic_nucleotide_synthase"/>
</dbReference>
<evidence type="ECO:0000256" key="6">
    <source>
        <dbReference type="ARBA" id="ARBA00023239"/>
    </source>
</evidence>
<dbReference type="Pfam" id="PF13426">
    <property type="entry name" value="PAS_9"/>
    <property type="match status" value="1"/>
</dbReference>
<evidence type="ECO:0000256" key="7">
    <source>
        <dbReference type="RuleBase" id="RU000405"/>
    </source>
</evidence>
<dbReference type="EMBL" id="KU700520">
    <property type="protein sequence ID" value="AML78282.1"/>
    <property type="molecule type" value="mRNA"/>
</dbReference>
<evidence type="ECO:0000259" key="10">
    <source>
        <dbReference type="PROSITE" id="PS50112"/>
    </source>
</evidence>
<dbReference type="PANTHER" id="PTHR11920">
    <property type="entry name" value="GUANYLYL CYCLASE"/>
    <property type="match status" value="1"/>
</dbReference>
<dbReference type="PROSITE" id="PS50125">
    <property type="entry name" value="GUANYLATE_CYCLASE_2"/>
    <property type="match status" value="1"/>
</dbReference>
<feature type="compositionally biased region" description="Low complexity" evidence="9">
    <location>
        <begin position="141"/>
        <end position="153"/>
    </location>
</feature>
<keyword evidence="2" id="KW-0812">Transmembrane</keyword>
<comment type="subcellular location">
    <subcellularLocation>
        <location evidence="1">Membrane</location>
    </subcellularLocation>
</comment>
<evidence type="ECO:0000259" key="12">
    <source>
        <dbReference type="PROSITE" id="PS50125"/>
    </source>
</evidence>
<feature type="domain" description="PAS" evidence="10">
    <location>
        <begin position="173"/>
        <end position="246"/>
    </location>
</feature>
<evidence type="ECO:0000256" key="8">
    <source>
        <dbReference type="SAM" id="Coils"/>
    </source>
</evidence>
<keyword evidence="6 7" id="KW-0456">Lyase</keyword>
<dbReference type="CDD" id="cd00130">
    <property type="entry name" value="PAS"/>
    <property type="match status" value="1"/>
</dbReference>
<dbReference type="GO" id="GO:0016020">
    <property type="term" value="C:membrane"/>
    <property type="evidence" value="ECO:0007669"/>
    <property type="project" value="UniProtKB-SubCell"/>
</dbReference>
<evidence type="ECO:0000256" key="3">
    <source>
        <dbReference type="ARBA" id="ARBA00022741"/>
    </source>
</evidence>
<dbReference type="InterPro" id="IPR035965">
    <property type="entry name" value="PAS-like_dom_sf"/>
</dbReference>
<keyword evidence="8" id="KW-0175">Coiled coil</keyword>
<dbReference type="GO" id="GO:0009190">
    <property type="term" value="P:cyclic nucleotide biosynthetic process"/>
    <property type="evidence" value="ECO:0007669"/>
    <property type="project" value="InterPro"/>
</dbReference>
<dbReference type="PROSITE" id="PS00452">
    <property type="entry name" value="GUANYLATE_CYCLASE_1"/>
    <property type="match status" value="1"/>
</dbReference>
<dbReference type="GO" id="GO:0000166">
    <property type="term" value="F:nucleotide binding"/>
    <property type="evidence" value="ECO:0007669"/>
    <property type="project" value="UniProtKB-KW"/>
</dbReference>
<dbReference type="CDD" id="cd07302">
    <property type="entry name" value="CHD"/>
    <property type="match status" value="1"/>
</dbReference>
<dbReference type="AlphaFoldDB" id="A0A126X0N1"/>
<dbReference type="PROSITE" id="PS50113">
    <property type="entry name" value="PAC"/>
    <property type="match status" value="1"/>
</dbReference>
<feature type="domain" description="PAC" evidence="11">
    <location>
        <begin position="247"/>
        <end position="301"/>
    </location>
</feature>
<dbReference type="InterPro" id="IPR001610">
    <property type="entry name" value="PAC"/>
</dbReference>
<dbReference type="PANTHER" id="PTHR11920:SF335">
    <property type="entry name" value="GUANYLATE CYCLASE"/>
    <property type="match status" value="1"/>
</dbReference>
<dbReference type="SUPFAM" id="SSF55785">
    <property type="entry name" value="PYP-like sensor domain (PAS domain)"/>
    <property type="match status" value="1"/>
</dbReference>
<feature type="domain" description="Guanylate cyclase" evidence="12">
    <location>
        <begin position="337"/>
        <end position="463"/>
    </location>
</feature>
<dbReference type="InterPro" id="IPR000700">
    <property type="entry name" value="PAS-assoc_C"/>
</dbReference>
<dbReference type="InterPro" id="IPR001054">
    <property type="entry name" value="A/G_cyclase"/>
</dbReference>
<accession>A0A126X0N1</accession>
<dbReference type="Pfam" id="PF00211">
    <property type="entry name" value="Guanylate_cyc"/>
    <property type="match status" value="1"/>
</dbReference>
<feature type="coiled-coil region" evidence="8">
    <location>
        <begin position="85"/>
        <end position="133"/>
    </location>
</feature>
<evidence type="ECO:0000256" key="1">
    <source>
        <dbReference type="ARBA" id="ARBA00004370"/>
    </source>
</evidence>